<evidence type="ECO:0000256" key="1">
    <source>
        <dbReference type="ARBA" id="ARBA00022490"/>
    </source>
</evidence>
<keyword evidence="2 3" id="KW-0690">Ribosome biogenesis</keyword>
<dbReference type="InterPro" id="IPR028998">
    <property type="entry name" value="RimP_C"/>
</dbReference>
<evidence type="ECO:0000256" key="2">
    <source>
        <dbReference type="ARBA" id="ARBA00022517"/>
    </source>
</evidence>
<dbReference type="PANTHER" id="PTHR33867">
    <property type="entry name" value="RIBOSOME MATURATION FACTOR RIMP"/>
    <property type="match status" value="1"/>
</dbReference>
<gene>
    <name evidence="3 6" type="primary">rimP</name>
    <name evidence="6" type="ORF">QUW28_07900</name>
</gene>
<comment type="function">
    <text evidence="3">Required for maturation of 30S ribosomal subunits.</text>
</comment>
<comment type="subcellular location">
    <subcellularLocation>
        <location evidence="3">Cytoplasm</location>
    </subcellularLocation>
</comment>
<feature type="domain" description="Ribosome maturation factor RimP C-terminal" evidence="5">
    <location>
        <begin position="90"/>
        <end position="152"/>
    </location>
</feature>
<evidence type="ECO:0000259" key="4">
    <source>
        <dbReference type="Pfam" id="PF02576"/>
    </source>
</evidence>
<reference evidence="7" key="1">
    <citation type="submission" date="2023-06" db="EMBL/GenBank/DDBJ databases">
        <title>Identification and characterization of horizontal gene transfer across gut microbiota members of farm animals based on homology search.</title>
        <authorList>
            <person name="Zeman M."/>
            <person name="Kubasova T."/>
            <person name="Jahodarova E."/>
            <person name="Nykrynova M."/>
            <person name="Rychlik I."/>
        </authorList>
    </citation>
    <scope>NUCLEOTIDE SEQUENCE [LARGE SCALE GENOMIC DNA]</scope>
    <source>
        <strain evidence="7">154_Feed</strain>
    </source>
</reference>
<evidence type="ECO:0000256" key="3">
    <source>
        <dbReference type="HAMAP-Rule" id="MF_01077"/>
    </source>
</evidence>
<comment type="similarity">
    <text evidence="3">Belongs to the RimP family.</text>
</comment>
<organism evidence="6 7">
    <name type="scientific">Enorma phocaeensis</name>
    <dbReference type="NCBI Taxonomy" id="1871019"/>
    <lineage>
        <taxon>Bacteria</taxon>
        <taxon>Bacillati</taxon>
        <taxon>Actinomycetota</taxon>
        <taxon>Coriobacteriia</taxon>
        <taxon>Coriobacteriales</taxon>
        <taxon>Coriobacteriaceae</taxon>
        <taxon>Enorma</taxon>
    </lineage>
</organism>
<keyword evidence="1 3" id="KW-0963">Cytoplasm</keyword>
<keyword evidence="7" id="KW-1185">Reference proteome</keyword>
<protein>
    <recommendedName>
        <fullName evidence="3">Ribosome maturation factor RimP</fullName>
    </recommendedName>
</protein>
<name>A0ABT7VA83_9ACTN</name>
<dbReference type="CDD" id="cd01734">
    <property type="entry name" value="YlxS_C"/>
    <property type="match status" value="1"/>
</dbReference>
<dbReference type="Proteomes" id="UP001529421">
    <property type="component" value="Unassembled WGS sequence"/>
</dbReference>
<dbReference type="HAMAP" id="MF_01077">
    <property type="entry name" value="RimP"/>
    <property type="match status" value="1"/>
</dbReference>
<dbReference type="InterPro" id="IPR035956">
    <property type="entry name" value="RimP_N_sf"/>
</dbReference>
<evidence type="ECO:0000259" key="5">
    <source>
        <dbReference type="Pfam" id="PF17384"/>
    </source>
</evidence>
<dbReference type="SUPFAM" id="SSF75420">
    <property type="entry name" value="YhbC-like, N-terminal domain"/>
    <property type="match status" value="1"/>
</dbReference>
<dbReference type="InterPro" id="IPR003728">
    <property type="entry name" value="Ribosome_maturation_RimP"/>
</dbReference>
<dbReference type="InterPro" id="IPR028989">
    <property type="entry name" value="RimP_N"/>
</dbReference>
<sequence>MVKSKVEQLIIDALEAQALEKGADIVDVEVVGATKAPTVRVRIEGADGESLTLDEVTAHTSWVSDVVEGIDPVPGAYTLEVSSPGMARPLRRPQDFVRFCGEDCQLTTTSTEGRKKFGGRIAQADDHAATLELEDGSTMTFAYDEIKKCVLKPVYDFKGSKEGKN</sequence>
<accession>A0ABT7VA83</accession>
<evidence type="ECO:0000313" key="6">
    <source>
        <dbReference type="EMBL" id="MDM8275411.1"/>
    </source>
</evidence>
<evidence type="ECO:0000313" key="7">
    <source>
        <dbReference type="Proteomes" id="UP001529421"/>
    </source>
</evidence>
<dbReference type="Gene3D" id="3.30.300.70">
    <property type="entry name" value="RimP-like superfamily, N-terminal"/>
    <property type="match status" value="1"/>
</dbReference>
<dbReference type="EMBL" id="JAUDDZ010000011">
    <property type="protein sequence ID" value="MDM8275411.1"/>
    <property type="molecule type" value="Genomic_DNA"/>
</dbReference>
<dbReference type="Pfam" id="PF02576">
    <property type="entry name" value="RimP_N"/>
    <property type="match status" value="1"/>
</dbReference>
<dbReference type="SUPFAM" id="SSF74942">
    <property type="entry name" value="YhbC-like, C-terminal domain"/>
    <property type="match status" value="1"/>
</dbReference>
<dbReference type="PANTHER" id="PTHR33867:SF1">
    <property type="entry name" value="RIBOSOME MATURATION FACTOR RIMP"/>
    <property type="match status" value="1"/>
</dbReference>
<feature type="domain" description="Ribosome maturation factor RimP N-terminal" evidence="4">
    <location>
        <begin position="19"/>
        <end position="86"/>
    </location>
</feature>
<comment type="caution">
    <text evidence="6">The sequence shown here is derived from an EMBL/GenBank/DDBJ whole genome shotgun (WGS) entry which is preliminary data.</text>
</comment>
<dbReference type="InterPro" id="IPR036847">
    <property type="entry name" value="RimP_C_sf"/>
</dbReference>
<dbReference type="Gene3D" id="2.30.30.180">
    <property type="entry name" value="Ribosome maturation factor RimP, C-terminal domain"/>
    <property type="match status" value="1"/>
</dbReference>
<dbReference type="Pfam" id="PF17384">
    <property type="entry name" value="DUF150_C"/>
    <property type="match status" value="1"/>
</dbReference>
<proteinExistence type="inferred from homology"/>
<dbReference type="RefSeq" id="WP_289545425.1">
    <property type="nucleotide sequence ID" value="NZ_JAUDDZ010000011.1"/>
</dbReference>